<gene>
    <name evidence="2" type="ORF">DFP72DRAFT_746094</name>
</gene>
<evidence type="ECO:0000313" key="2">
    <source>
        <dbReference type="EMBL" id="KAF6759621.1"/>
    </source>
</evidence>
<keyword evidence="3" id="KW-1185">Reference proteome</keyword>
<protein>
    <submittedName>
        <fullName evidence="2">CHAT domain-containing protein</fullName>
    </submittedName>
</protein>
<dbReference type="AlphaFoldDB" id="A0A8H6MC29"/>
<name>A0A8H6MC29_9AGAR</name>
<feature type="domain" description="CHAT" evidence="1">
    <location>
        <begin position="11"/>
        <end position="127"/>
    </location>
</feature>
<comment type="caution">
    <text evidence="2">The sequence shown here is derived from an EMBL/GenBank/DDBJ whole genome shotgun (WGS) entry which is preliminary data.</text>
</comment>
<feature type="non-terminal residue" evidence="2">
    <location>
        <position position="1"/>
    </location>
</feature>
<dbReference type="Pfam" id="PF12770">
    <property type="entry name" value="CHAT"/>
    <property type="match status" value="1"/>
</dbReference>
<proteinExistence type="predicted"/>
<feature type="non-terminal residue" evidence="2">
    <location>
        <position position="144"/>
    </location>
</feature>
<organism evidence="2 3">
    <name type="scientific">Ephemerocybe angulata</name>
    <dbReference type="NCBI Taxonomy" id="980116"/>
    <lineage>
        <taxon>Eukaryota</taxon>
        <taxon>Fungi</taxon>
        <taxon>Dikarya</taxon>
        <taxon>Basidiomycota</taxon>
        <taxon>Agaricomycotina</taxon>
        <taxon>Agaricomycetes</taxon>
        <taxon>Agaricomycetidae</taxon>
        <taxon>Agaricales</taxon>
        <taxon>Agaricineae</taxon>
        <taxon>Psathyrellaceae</taxon>
        <taxon>Ephemerocybe</taxon>
    </lineage>
</organism>
<dbReference type="OrthoDB" id="9991317at2759"/>
<reference evidence="2 3" key="1">
    <citation type="submission" date="2020-07" db="EMBL/GenBank/DDBJ databases">
        <title>Comparative genomics of pyrophilous fungi reveals a link between fire events and developmental genes.</title>
        <authorList>
            <consortium name="DOE Joint Genome Institute"/>
            <person name="Steindorff A.S."/>
            <person name="Carver A."/>
            <person name="Calhoun S."/>
            <person name="Stillman K."/>
            <person name="Liu H."/>
            <person name="Lipzen A."/>
            <person name="Pangilinan J."/>
            <person name="Labutti K."/>
            <person name="Bruns T.D."/>
            <person name="Grigoriev I.V."/>
        </authorList>
    </citation>
    <scope>NUCLEOTIDE SEQUENCE [LARGE SCALE GENOMIC DNA]</scope>
    <source>
        <strain evidence="2 3">CBS 144469</strain>
    </source>
</reference>
<dbReference type="InterPro" id="IPR024983">
    <property type="entry name" value="CHAT_dom"/>
</dbReference>
<evidence type="ECO:0000259" key="1">
    <source>
        <dbReference type="Pfam" id="PF12770"/>
    </source>
</evidence>
<dbReference type="EMBL" id="JACGCI010000015">
    <property type="protein sequence ID" value="KAF6759621.1"/>
    <property type="molecule type" value="Genomic_DNA"/>
</dbReference>
<evidence type="ECO:0000313" key="3">
    <source>
        <dbReference type="Proteomes" id="UP000521943"/>
    </source>
</evidence>
<dbReference type="Proteomes" id="UP000521943">
    <property type="component" value="Unassembled WGS sequence"/>
</dbReference>
<sequence>GSALAVADCLERMKDFSCIHLAGHGSQNAADPLQSRFFFHQGTLELGTILRSNLKYDDLAFLSACQTSTGEEKLPDEAVHLAAGRLAAGYRRVVATMWSIGYEPAQKVATDFYDYILTNRGDTADDAFDGTLSAYALHHATQQL</sequence>
<accession>A0A8H6MC29</accession>